<evidence type="ECO:0000256" key="4">
    <source>
        <dbReference type="ARBA" id="ARBA00022989"/>
    </source>
</evidence>
<dbReference type="GO" id="GO:0120015">
    <property type="term" value="F:sterol transfer activity"/>
    <property type="evidence" value="ECO:0007669"/>
    <property type="project" value="TreeGrafter"/>
</dbReference>
<dbReference type="SMART" id="SM00568">
    <property type="entry name" value="GRAM"/>
    <property type="match status" value="1"/>
</dbReference>
<reference evidence="9 10" key="1">
    <citation type="journal article" date="2018" name="G3 (Bethesda)">
        <title>Phylogenetic and Phylogenomic Definition of Rhizopus Species.</title>
        <authorList>
            <person name="Gryganskyi A.P."/>
            <person name="Golan J."/>
            <person name="Dolatabadi S."/>
            <person name="Mondo S."/>
            <person name="Robb S."/>
            <person name="Idnurm A."/>
            <person name="Muszewska A."/>
            <person name="Steczkiewicz K."/>
            <person name="Masonjones S."/>
            <person name="Liao H.L."/>
            <person name="Gajdeczka M.T."/>
            <person name="Anike F."/>
            <person name="Vuek A."/>
            <person name="Anishchenko I.M."/>
            <person name="Voigt K."/>
            <person name="de Hoog G.S."/>
            <person name="Smith M.E."/>
            <person name="Heitman J."/>
            <person name="Vilgalys R."/>
            <person name="Stajich J.E."/>
        </authorList>
    </citation>
    <scope>NUCLEOTIDE SEQUENCE [LARGE SCALE GENOMIC DNA]</scope>
    <source>
        <strain evidence="9 10">LSU 92-RS-03</strain>
    </source>
</reference>
<dbReference type="PANTHER" id="PTHR23319">
    <property type="entry name" value="GRAM DOMAIN CONTAINING 1B, ISOFORM E"/>
    <property type="match status" value="1"/>
</dbReference>
<evidence type="ECO:0000313" key="9">
    <source>
        <dbReference type="EMBL" id="RCH86439.1"/>
    </source>
</evidence>
<gene>
    <name evidence="9" type="ORF">CU098_007504</name>
</gene>
<dbReference type="GO" id="GO:0005789">
    <property type="term" value="C:endoplasmic reticulum membrane"/>
    <property type="evidence" value="ECO:0007669"/>
    <property type="project" value="TreeGrafter"/>
</dbReference>
<feature type="non-terminal residue" evidence="9">
    <location>
        <position position="484"/>
    </location>
</feature>
<evidence type="ECO:0000256" key="7">
    <source>
        <dbReference type="SAM" id="Phobius"/>
    </source>
</evidence>
<dbReference type="EMBL" id="PJQM01003934">
    <property type="protein sequence ID" value="RCH86439.1"/>
    <property type="molecule type" value="Genomic_DNA"/>
</dbReference>
<protein>
    <recommendedName>
        <fullName evidence="8">VASt domain-containing protein</fullName>
    </recommendedName>
</protein>
<comment type="similarity">
    <text evidence="2">Belongs to the YSP2 family.</text>
</comment>
<feature type="transmembrane region" description="Helical" evidence="7">
    <location>
        <begin position="425"/>
        <end position="445"/>
    </location>
</feature>
<dbReference type="InterPro" id="IPR051482">
    <property type="entry name" value="Cholesterol_transport"/>
</dbReference>
<dbReference type="Pfam" id="PF16016">
    <property type="entry name" value="VASt"/>
    <property type="match status" value="1"/>
</dbReference>
<comment type="caution">
    <text evidence="9">The sequence shown here is derived from an EMBL/GenBank/DDBJ whole genome shotgun (WGS) entry which is preliminary data.</text>
</comment>
<evidence type="ECO:0000256" key="6">
    <source>
        <dbReference type="SAM" id="MobiDB-lite"/>
    </source>
</evidence>
<evidence type="ECO:0000259" key="8">
    <source>
        <dbReference type="PROSITE" id="PS51778"/>
    </source>
</evidence>
<keyword evidence="10" id="KW-1185">Reference proteome</keyword>
<evidence type="ECO:0000256" key="3">
    <source>
        <dbReference type="ARBA" id="ARBA00022692"/>
    </source>
</evidence>
<feature type="region of interest" description="Disordered" evidence="6">
    <location>
        <begin position="194"/>
        <end position="216"/>
    </location>
</feature>
<accession>A0A367J9C7</accession>
<dbReference type="AlphaFoldDB" id="A0A367J9C7"/>
<dbReference type="InterPro" id="IPR011993">
    <property type="entry name" value="PH-like_dom_sf"/>
</dbReference>
<dbReference type="InterPro" id="IPR004182">
    <property type="entry name" value="GRAM"/>
</dbReference>
<sequence length="484" mass="55834">MFTKAKDTTKSFYRHSLDSKRSSDSFSSKKLSLDSAFSADGLSDSQRPGSLALACELGLASKKKNDEFHHIFKSVPEYDVLIEDYKCALQKDILLQGHLFVSEHHVCFKSNIFGWVTNLVIHFDEIVRVEKRMTAKVIPNGILIATHTSTHIFASFLSRDQAYDQIMKMWVYNTKSMPQEDTLSDTTVPFEPSPIEAIPNHPFRTRPRSVSDSVTRDHQNAPTIESFFNMKETTVQKEEPEKKKRQGCPCHVDHDAHVALDQTYDGTVESMFKRLFDSRLIKDFLERYEHYEDIELSPWKHGHRQIMGKKRIKSSNTLGAKLVKVLCQQKREYRKYPYYCCVTAKISMPDMPMGAVYSIQSRTCITRSSKNKVHVYVTFQIVFSKSGLVSSIIEKNVAQDQFRLYQQLNAMLQQEIIQPTPSFKLGHFVSIGILVLLLTHCVLVIRMQRISDYLQAVEPHPFQQNLDHAYQRLNQLSHQIEVDE</sequence>
<keyword evidence="3 7" id="KW-0812">Transmembrane</keyword>
<dbReference type="PROSITE" id="PS51778">
    <property type="entry name" value="VAST"/>
    <property type="match status" value="1"/>
</dbReference>
<dbReference type="OrthoDB" id="2162691at2759"/>
<name>A0A367J9C7_RHIST</name>
<evidence type="ECO:0000256" key="2">
    <source>
        <dbReference type="ARBA" id="ARBA00006582"/>
    </source>
</evidence>
<keyword evidence="4 7" id="KW-1133">Transmembrane helix</keyword>
<organism evidence="9 10">
    <name type="scientific">Rhizopus stolonifer</name>
    <name type="common">Rhizopus nigricans</name>
    <dbReference type="NCBI Taxonomy" id="4846"/>
    <lineage>
        <taxon>Eukaryota</taxon>
        <taxon>Fungi</taxon>
        <taxon>Fungi incertae sedis</taxon>
        <taxon>Mucoromycota</taxon>
        <taxon>Mucoromycotina</taxon>
        <taxon>Mucoromycetes</taxon>
        <taxon>Mucorales</taxon>
        <taxon>Mucorineae</taxon>
        <taxon>Rhizopodaceae</taxon>
        <taxon>Rhizopus</taxon>
    </lineage>
</organism>
<comment type="subcellular location">
    <subcellularLocation>
        <location evidence="1">Membrane</location>
        <topology evidence="1">Single-pass membrane protein</topology>
    </subcellularLocation>
</comment>
<dbReference type="Pfam" id="PF02893">
    <property type="entry name" value="GRAM"/>
    <property type="match status" value="1"/>
</dbReference>
<dbReference type="GO" id="GO:0140268">
    <property type="term" value="C:endoplasmic reticulum-plasma membrane contact site"/>
    <property type="evidence" value="ECO:0007669"/>
    <property type="project" value="TreeGrafter"/>
</dbReference>
<dbReference type="Proteomes" id="UP000253551">
    <property type="component" value="Unassembled WGS sequence"/>
</dbReference>
<evidence type="ECO:0000313" key="10">
    <source>
        <dbReference type="Proteomes" id="UP000253551"/>
    </source>
</evidence>
<dbReference type="InterPro" id="IPR031968">
    <property type="entry name" value="VASt"/>
</dbReference>
<proteinExistence type="inferred from homology"/>
<dbReference type="GO" id="GO:0032934">
    <property type="term" value="F:sterol binding"/>
    <property type="evidence" value="ECO:0007669"/>
    <property type="project" value="TreeGrafter"/>
</dbReference>
<evidence type="ECO:0000256" key="5">
    <source>
        <dbReference type="ARBA" id="ARBA00023136"/>
    </source>
</evidence>
<dbReference type="GO" id="GO:0032366">
    <property type="term" value="P:intracellular sterol transport"/>
    <property type="evidence" value="ECO:0007669"/>
    <property type="project" value="TreeGrafter"/>
</dbReference>
<evidence type="ECO:0000256" key="1">
    <source>
        <dbReference type="ARBA" id="ARBA00004167"/>
    </source>
</evidence>
<dbReference type="STRING" id="4846.A0A367J9C7"/>
<dbReference type="CDD" id="cd13220">
    <property type="entry name" value="PH-GRAM_GRAMDC"/>
    <property type="match status" value="1"/>
</dbReference>
<keyword evidence="5 7" id="KW-0472">Membrane</keyword>
<dbReference type="Gene3D" id="2.30.29.30">
    <property type="entry name" value="Pleckstrin-homology domain (PH domain)/Phosphotyrosine-binding domain (PTB)"/>
    <property type="match status" value="1"/>
</dbReference>
<feature type="domain" description="VASt" evidence="8">
    <location>
        <begin position="255"/>
        <end position="420"/>
    </location>
</feature>
<dbReference type="GO" id="GO:0005886">
    <property type="term" value="C:plasma membrane"/>
    <property type="evidence" value="ECO:0007669"/>
    <property type="project" value="TreeGrafter"/>
</dbReference>
<dbReference type="PANTHER" id="PTHR23319:SF4">
    <property type="entry name" value="GRAM DOMAIN CONTAINING 1B, ISOFORM E"/>
    <property type="match status" value="1"/>
</dbReference>